<gene>
    <name evidence="1" type="ORF">EV182_000815</name>
</gene>
<dbReference type="Proteomes" id="UP001145114">
    <property type="component" value="Unassembled WGS sequence"/>
</dbReference>
<dbReference type="EMBL" id="JAMZIH010000069">
    <property type="protein sequence ID" value="KAJ1680032.1"/>
    <property type="molecule type" value="Genomic_DNA"/>
</dbReference>
<name>A0ACC1HUD5_9FUNG</name>
<proteinExistence type="predicted"/>
<organism evidence="1 2">
    <name type="scientific">Spiromyces aspiralis</name>
    <dbReference type="NCBI Taxonomy" id="68401"/>
    <lineage>
        <taxon>Eukaryota</taxon>
        <taxon>Fungi</taxon>
        <taxon>Fungi incertae sedis</taxon>
        <taxon>Zoopagomycota</taxon>
        <taxon>Kickxellomycotina</taxon>
        <taxon>Kickxellomycetes</taxon>
        <taxon>Kickxellales</taxon>
        <taxon>Kickxellaceae</taxon>
        <taxon>Spiromyces</taxon>
    </lineage>
</organism>
<evidence type="ECO:0000313" key="1">
    <source>
        <dbReference type="EMBL" id="KAJ1680032.1"/>
    </source>
</evidence>
<protein>
    <submittedName>
        <fullName evidence="1">Uncharacterized protein</fullName>
    </submittedName>
</protein>
<reference evidence="1" key="1">
    <citation type="submission" date="2022-06" db="EMBL/GenBank/DDBJ databases">
        <title>Phylogenomic reconstructions and comparative analyses of Kickxellomycotina fungi.</title>
        <authorList>
            <person name="Reynolds N.K."/>
            <person name="Stajich J.E."/>
            <person name="Barry K."/>
            <person name="Grigoriev I.V."/>
            <person name="Crous P."/>
            <person name="Smith M.E."/>
        </authorList>
    </citation>
    <scope>NUCLEOTIDE SEQUENCE</scope>
    <source>
        <strain evidence="1">RSA 2271</strain>
    </source>
</reference>
<feature type="non-terminal residue" evidence="1">
    <location>
        <position position="569"/>
    </location>
</feature>
<sequence>MPLTSSEVNYLVYRYLRESGFLHSSYIFQYESQIYKSQGEIPNVEPGKLIRVLQKGLQYMEIETHLNEDGTARLCNAPFNLIGRHVCSYSPGNVAHAPKLSPSEVQDAAGKQSASISSNGARVDGSAGPIQPTLSAESIMEIESGGATIVHGGSNGRGVNASDSKYDPGTVMQNGTLLTATPRQAWTAANTCPPIAAFLDEKSIAGDKAAANALPKKRASVDKLLPTPTSDDRRLSKGSDRDMEIEEPAQKPETKPETDRMRISEDSKVVLSGHEASVFVSAWNPVLPNLIATGAGDGTARIWDLSKIKAGEAHPALVLQHLPNHSDVSDVTVVVWNGAGTLLATASYDGQVRIWTQRGELRYVMRLHQGPVIALKWNKKGDYLLSGSLDKTIVVWDTLKGEYKQQLEAHKGPVLDVDWLDNTTFASGSDDMLLMVWMVGENKPIKTFVGHKAWINMVNWHPSGKYIASASDDGTAKVWSMDSDGPRQSFAGHSQQVYAIQWMPRRERAILATGSFDGTVRIWDADNGACLRVISSHTDPIHCLGFSPDGKMLASGAFDRTIHITHLKV</sequence>
<comment type="caution">
    <text evidence="1">The sequence shown here is derived from an EMBL/GenBank/DDBJ whole genome shotgun (WGS) entry which is preliminary data.</text>
</comment>
<evidence type="ECO:0000313" key="2">
    <source>
        <dbReference type="Proteomes" id="UP001145114"/>
    </source>
</evidence>
<keyword evidence="2" id="KW-1185">Reference proteome</keyword>
<accession>A0ACC1HUD5</accession>